<organism evidence="3 4">
    <name type="scientific">Apatococcus lobatus</name>
    <dbReference type="NCBI Taxonomy" id="904363"/>
    <lineage>
        <taxon>Eukaryota</taxon>
        <taxon>Viridiplantae</taxon>
        <taxon>Chlorophyta</taxon>
        <taxon>core chlorophytes</taxon>
        <taxon>Trebouxiophyceae</taxon>
        <taxon>Chlorellales</taxon>
        <taxon>Chlorellaceae</taxon>
        <taxon>Apatococcus</taxon>
    </lineage>
</organism>
<evidence type="ECO:0000256" key="2">
    <source>
        <dbReference type="ARBA" id="ARBA00023270"/>
    </source>
</evidence>
<dbReference type="InterPro" id="IPR020624">
    <property type="entry name" value="Schiff_base-form_aldolases_CS"/>
</dbReference>
<sequence>MTHMTLPMGRLATGWQCNPPPACPAFVGNQPARPPVCRRAFAELTAEPAVAQQDDISRLQQLRLITAIKTPYLPSGKFDLRAYDRLVQHQVENGVEGLVIGGTTGEGQLMSWDEHVMLIAHTVNAFGDRLAVIGNTGSNSTREALHATEQGFAVGMHASLQINPYYGKTSRTGLMAHFTAVLQVCTSNPLL</sequence>
<dbReference type="SUPFAM" id="SSF51569">
    <property type="entry name" value="Aldolase"/>
    <property type="match status" value="1"/>
</dbReference>
<reference evidence="3 4" key="1">
    <citation type="journal article" date="2024" name="Nat. Commun.">
        <title>Phylogenomics reveals the evolutionary origins of lichenization in chlorophyte algae.</title>
        <authorList>
            <person name="Puginier C."/>
            <person name="Libourel C."/>
            <person name="Otte J."/>
            <person name="Skaloud P."/>
            <person name="Haon M."/>
            <person name="Grisel S."/>
            <person name="Petersen M."/>
            <person name="Berrin J.G."/>
            <person name="Delaux P.M."/>
            <person name="Dal Grande F."/>
            <person name="Keller J."/>
        </authorList>
    </citation>
    <scope>NUCLEOTIDE SEQUENCE [LARGE SCALE GENOMIC DNA]</scope>
    <source>
        <strain evidence="3 4">SAG 2145</strain>
    </source>
</reference>
<dbReference type="AlphaFoldDB" id="A0AAW1QDT6"/>
<evidence type="ECO:0000313" key="4">
    <source>
        <dbReference type="Proteomes" id="UP001438707"/>
    </source>
</evidence>
<name>A0AAW1QDT6_9CHLO</name>
<evidence type="ECO:0000256" key="1">
    <source>
        <dbReference type="ARBA" id="ARBA00023239"/>
    </source>
</evidence>
<dbReference type="Pfam" id="PF00701">
    <property type="entry name" value="DHDPS"/>
    <property type="match status" value="1"/>
</dbReference>
<dbReference type="Gene3D" id="3.20.20.70">
    <property type="entry name" value="Aldolase class I"/>
    <property type="match status" value="1"/>
</dbReference>
<keyword evidence="1" id="KW-0456">Lyase</keyword>
<keyword evidence="4" id="KW-1185">Reference proteome</keyword>
<dbReference type="GO" id="GO:0008840">
    <property type="term" value="F:4-hydroxy-tetrahydrodipicolinate synthase activity"/>
    <property type="evidence" value="ECO:0007669"/>
    <property type="project" value="TreeGrafter"/>
</dbReference>
<dbReference type="PANTHER" id="PTHR12128:SF15">
    <property type="entry name" value="4-HYDROXY-TETRAHYDRODIPICOLINATE SYNTHASE 1, CHLOROPLASTIC"/>
    <property type="match status" value="1"/>
</dbReference>
<evidence type="ECO:0000313" key="3">
    <source>
        <dbReference type="EMBL" id="KAK9819520.1"/>
    </source>
</evidence>
<keyword evidence="2" id="KW-0704">Schiff base</keyword>
<evidence type="ECO:0008006" key="5">
    <source>
        <dbReference type="Google" id="ProtNLM"/>
    </source>
</evidence>
<dbReference type="PROSITE" id="PS00665">
    <property type="entry name" value="DHDPS_1"/>
    <property type="match status" value="1"/>
</dbReference>
<dbReference type="PRINTS" id="PR00146">
    <property type="entry name" value="DHPICSNTHASE"/>
</dbReference>
<dbReference type="Proteomes" id="UP001438707">
    <property type="component" value="Unassembled WGS sequence"/>
</dbReference>
<protein>
    <recommendedName>
        <fullName evidence="5">4-hydroxy-tetrahydrodipicolinate synthase</fullName>
    </recommendedName>
</protein>
<accession>A0AAW1QDT6</accession>
<dbReference type="InterPro" id="IPR002220">
    <property type="entry name" value="DapA-like"/>
</dbReference>
<comment type="caution">
    <text evidence="3">The sequence shown here is derived from an EMBL/GenBank/DDBJ whole genome shotgun (WGS) entry which is preliminary data.</text>
</comment>
<dbReference type="PANTHER" id="PTHR12128">
    <property type="entry name" value="DIHYDRODIPICOLINATE SYNTHASE"/>
    <property type="match status" value="1"/>
</dbReference>
<dbReference type="EMBL" id="JALJOS010000046">
    <property type="protein sequence ID" value="KAK9819520.1"/>
    <property type="molecule type" value="Genomic_DNA"/>
</dbReference>
<gene>
    <name evidence="3" type="ORF">WJX74_003819</name>
</gene>
<proteinExistence type="predicted"/>
<dbReference type="InterPro" id="IPR013785">
    <property type="entry name" value="Aldolase_TIM"/>
</dbReference>